<reference evidence="3 4" key="1">
    <citation type="submission" date="2018-10" db="EMBL/GenBank/DDBJ databases">
        <title>Isolation from cow dung.</title>
        <authorList>
            <person name="Ling L."/>
        </authorList>
    </citation>
    <scope>NUCLEOTIDE SEQUENCE [LARGE SCALE GENOMIC DNA]</scope>
    <source>
        <strain evidence="3 4">NEAU-LL90</strain>
    </source>
</reference>
<keyword evidence="4" id="KW-1185">Reference proteome</keyword>
<dbReference type="EMBL" id="RFFH01000008">
    <property type="protein sequence ID" value="RMI30818.1"/>
    <property type="molecule type" value="Genomic_DNA"/>
</dbReference>
<sequence length="327" mass="34872">MRDILEPLLHVWESGQIGGLATLVRTHGTSSVPIGSAMLVDPQGLAHGVVCDSAYEHAVYEATLQAARTGRRELLRFDPAPDMPAEPGAGTIDVFVEPFSRTDFAAFREVAEEVAANRRVTVFTVVWHNDPEVIGQHVVTDRKHNTELVTLPESDIFVASYAAAPRLIIFGANTVSAALAVQGRLLGYRVTVCDAHEVGQAAFPGVEVVTDWPHRYLNALSAADEIDSNTAIITIGLDPSFEIPLLTVALGLPELGYLAALSSTTARRQRDDALEAGGFDARTLARLNAPDPRALGAATAPEIAIVVAADLLASRTRQAVYPRAAVA</sequence>
<comment type="caution">
    <text evidence="3">The sequence shown here is derived from an EMBL/GenBank/DDBJ whole genome shotgun (WGS) entry which is preliminary data.</text>
</comment>
<dbReference type="Pfam" id="PF13478">
    <property type="entry name" value="XdhC_C"/>
    <property type="match status" value="1"/>
</dbReference>
<organism evidence="3 4">
    <name type="scientific">Nocardia stercoris</name>
    <dbReference type="NCBI Taxonomy" id="2483361"/>
    <lineage>
        <taxon>Bacteria</taxon>
        <taxon>Bacillati</taxon>
        <taxon>Actinomycetota</taxon>
        <taxon>Actinomycetes</taxon>
        <taxon>Mycobacteriales</taxon>
        <taxon>Nocardiaceae</taxon>
        <taxon>Nocardia</taxon>
    </lineage>
</organism>
<gene>
    <name evidence="3" type="ORF">EBN03_19340</name>
</gene>
<dbReference type="InterPro" id="IPR027051">
    <property type="entry name" value="XdhC_Rossmann_dom"/>
</dbReference>
<proteinExistence type="predicted"/>
<protein>
    <submittedName>
        <fullName evidence="3">XdhC/CoxI family protein</fullName>
    </submittedName>
</protein>
<dbReference type="InterPro" id="IPR052698">
    <property type="entry name" value="MoCofactor_Util/Proc"/>
</dbReference>
<dbReference type="PANTHER" id="PTHR30388:SF4">
    <property type="entry name" value="MOLYBDENUM COFACTOR INSERTION CHAPERONE PAOD"/>
    <property type="match status" value="1"/>
</dbReference>
<feature type="domain" description="XdhC Rossmann" evidence="2">
    <location>
        <begin position="167"/>
        <end position="311"/>
    </location>
</feature>
<dbReference type="InterPro" id="IPR003777">
    <property type="entry name" value="XdhC_CoxI"/>
</dbReference>
<evidence type="ECO:0000259" key="1">
    <source>
        <dbReference type="Pfam" id="PF02625"/>
    </source>
</evidence>
<feature type="domain" description="XdhC- CoxI" evidence="1">
    <location>
        <begin position="12"/>
        <end position="78"/>
    </location>
</feature>
<name>A0A3M2L8C6_9NOCA</name>
<dbReference type="Gene3D" id="3.40.50.720">
    <property type="entry name" value="NAD(P)-binding Rossmann-like Domain"/>
    <property type="match status" value="1"/>
</dbReference>
<dbReference type="RefSeq" id="WP_122189486.1">
    <property type="nucleotide sequence ID" value="NZ_RFFH01000008.1"/>
</dbReference>
<accession>A0A3M2L8C6</accession>
<dbReference type="Proteomes" id="UP000279275">
    <property type="component" value="Unassembled WGS sequence"/>
</dbReference>
<evidence type="ECO:0000259" key="2">
    <source>
        <dbReference type="Pfam" id="PF13478"/>
    </source>
</evidence>
<evidence type="ECO:0000313" key="4">
    <source>
        <dbReference type="Proteomes" id="UP000279275"/>
    </source>
</evidence>
<dbReference type="Pfam" id="PF02625">
    <property type="entry name" value="XdhC_CoxI"/>
    <property type="match status" value="1"/>
</dbReference>
<dbReference type="OrthoDB" id="9815497at2"/>
<evidence type="ECO:0000313" key="3">
    <source>
        <dbReference type="EMBL" id="RMI30818.1"/>
    </source>
</evidence>
<dbReference type="PANTHER" id="PTHR30388">
    <property type="entry name" value="ALDEHYDE OXIDOREDUCTASE MOLYBDENUM COFACTOR ASSEMBLY PROTEIN"/>
    <property type="match status" value="1"/>
</dbReference>
<dbReference type="AlphaFoldDB" id="A0A3M2L8C6"/>